<dbReference type="GO" id="GO:0071949">
    <property type="term" value="F:FAD binding"/>
    <property type="evidence" value="ECO:0007669"/>
    <property type="project" value="InterPro"/>
</dbReference>
<dbReference type="PRINTS" id="PR00420">
    <property type="entry name" value="RNGMNOXGNASE"/>
</dbReference>
<name>A0A1G9K0U5_9ACTN</name>
<dbReference type="InterPro" id="IPR002938">
    <property type="entry name" value="FAD-bd"/>
</dbReference>
<dbReference type="STRING" id="683260.SAMN05421874_12194"/>
<dbReference type="GO" id="GO:0016491">
    <property type="term" value="F:oxidoreductase activity"/>
    <property type="evidence" value="ECO:0007669"/>
    <property type="project" value="UniProtKB-KW"/>
</dbReference>
<dbReference type="Gene3D" id="3.50.50.60">
    <property type="entry name" value="FAD/NAD(P)-binding domain"/>
    <property type="match status" value="1"/>
</dbReference>
<keyword evidence="1" id="KW-0560">Oxidoreductase</keyword>
<dbReference type="PANTHER" id="PTHR43476:SF4">
    <property type="entry name" value="BLR0106 PROTEIN"/>
    <property type="match status" value="1"/>
</dbReference>
<keyword evidence="2" id="KW-0520">NAD</keyword>
<dbReference type="AlphaFoldDB" id="A0A1G9K0U5"/>
<dbReference type="Proteomes" id="UP000198683">
    <property type="component" value="Unassembled WGS sequence"/>
</dbReference>
<reference evidence="4 5" key="1">
    <citation type="submission" date="2016-10" db="EMBL/GenBank/DDBJ databases">
        <authorList>
            <person name="de Groot N.N."/>
        </authorList>
    </citation>
    <scope>NUCLEOTIDE SEQUENCE [LARGE SCALE GENOMIC DNA]</scope>
    <source>
        <strain evidence="4 5">CGMCC 4.5681</strain>
    </source>
</reference>
<sequence>MKITCVGGGPASLYFSILMKVVDPSHDITVYERNPAGSTYGWGVTYWADLLGALYVSDPVSAEAVRRSSVHWSQWDTHLQGRARVTVEGAEGGYGIGRHELLRILTERARALGVRVAFEREITDPAETAGADLVVAGDGINSVLRERHAADFGTVSKAGRNLYTWLGTTQVFESFVFAFVPTEHGWIWCYGYPYSTTHSTCVVECAPETWRGLGLHEVAEADGMALLEKLFADVLDGHPLIGQENTGVRWARFRTLTNRVWHRGNVVLLGDAAHTTHYSVGAGTALALADAAGLAEALCQDARLPRALSRYQRMRKPPTCASQAAARNSARWFEHLPRYIDLPPEQLIVLLGRRHAALPQRMPPWLFCRIDRALETLAELPGRRRRHD</sequence>
<evidence type="ECO:0000313" key="5">
    <source>
        <dbReference type="Proteomes" id="UP000198683"/>
    </source>
</evidence>
<evidence type="ECO:0000259" key="3">
    <source>
        <dbReference type="Pfam" id="PF01494"/>
    </source>
</evidence>
<dbReference type="SUPFAM" id="SSF51905">
    <property type="entry name" value="FAD/NAD(P)-binding domain"/>
    <property type="match status" value="1"/>
</dbReference>
<keyword evidence="5" id="KW-1185">Reference proteome</keyword>
<dbReference type="PANTHER" id="PTHR43476">
    <property type="entry name" value="3-(3-HYDROXY-PHENYL)PROPIONATE/3-HYDROXYCINNAMIC ACID HYDROXYLASE"/>
    <property type="match status" value="1"/>
</dbReference>
<accession>A0A1G9K0U5</accession>
<dbReference type="EMBL" id="FNFB01000021">
    <property type="protein sequence ID" value="SDL43409.1"/>
    <property type="molecule type" value="Genomic_DNA"/>
</dbReference>
<feature type="domain" description="FAD-binding" evidence="3">
    <location>
        <begin position="113"/>
        <end position="317"/>
    </location>
</feature>
<dbReference type="InterPro" id="IPR050631">
    <property type="entry name" value="PheA/TfdB_FAD_monoxygenase"/>
</dbReference>
<organism evidence="4 5">
    <name type="scientific">Nonomuraea maritima</name>
    <dbReference type="NCBI Taxonomy" id="683260"/>
    <lineage>
        <taxon>Bacteria</taxon>
        <taxon>Bacillati</taxon>
        <taxon>Actinomycetota</taxon>
        <taxon>Actinomycetes</taxon>
        <taxon>Streptosporangiales</taxon>
        <taxon>Streptosporangiaceae</taxon>
        <taxon>Nonomuraea</taxon>
    </lineage>
</organism>
<evidence type="ECO:0000256" key="2">
    <source>
        <dbReference type="ARBA" id="ARBA00023027"/>
    </source>
</evidence>
<gene>
    <name evidence="4" type="ORF">SAMN05421874_12194</name>
</gene>
<dbReference type="OrthoDB" id="3169239at2"/>
<evidence type="ECO:0000256" key="1">
    <source>
        <dbReference type="ARBA" id="ARBA00023002"/>
    </source>
</evidence>
<dbReference type="Gene3D" id="3.30.9.20">
    <property type="match status" value="1"/>
</dbReference>
<dbReference type="RefSeq" id="WP_090770654.1">
    <property type="nucleotide sequence ID" value="NZ_FNFB01000021.1"/>
</dbReference>
<proteinExistence type="predicted"/>
<dbReference type="InterPro" id="IPR036188">
    <property type="entry name" value="FAD/NAD-bd_sf"/>
</dbReference>
<dbReference type="Pfam" id="PF01494">
    <property type="entry name" value="FAD_binding_3"/>
    <property type="match status" value="1"/>
</dbReference>
<evidence type="ECO:0000313" key="4">
    <source>
        <dbReference type="EMBL" id="SDL43409.1"/>
    </source>
</evidence>
<protein>
    <submittedName>
        <fullName evidence="4">2-polyprenyl-6-methoxyphenol hydroxylase</fullName>
    </submittedName>
</protein>